<dbReference type="OrthoDB" id="9889463at2759"/>
<dbReference type="PANTHER" id="PTHR31253:SF0">
    <property type="entry name" value="BRI3-BINDING PROTEIN"/>
    <property type="match status" value="1"/>
</dbReference>
<keyword evidence="2" id="KW-0732">Signal</keyword>
<reference evidence="3 4" key="1">
    <citation type="journal article" date="2019" name="Genome Biol. Evol.">
        <title>Whole-Genome Sequencing of the Giant Devil Catfish, Bagarius yarrelli.</title>
        <authorList>
            <person name="Jiang W."/>
            <person name="Lv Y."/>
            <person name="Cheng L."/>
            <person name="Yang K."/>
            <person name="Chao B."/>
            <person name="Wang X."/>
            <person name="Li Y."/>
            <person name="Pan X."/>
            <person name="You X."/>
            <person name="Zhang Y."/>
            <person name="Yang J."/>
            <person name="Li J."/>
            <person name="Zhang X."/>
            <person name="Liu S."/>
            <person name="Sun C."/>
            <person name="Yang J."/>
            <person name="Shi Q."/>
        </authorList>
    </citation>
    <scope>NUCLEOTIDE SEQUENCE [LARGE SCALE GENOMIC DNA]</scope>
    <source>
        <strain evidence="3">JWS20170419001</strain>
        <tissue evidence="3">Muscle</tissue>
    </source>
</reference>
<keyword evidence="1" id="KW-0472">Membrane</keyword>
<comment type="caution">
    <text evidence="3">The sequence shown here is derived from an EMBL/GenBank/DDBJ whole genome shotgun (WGS) entry which is preliminary data.</text>
</comment>
<name>A0A556VWZ8_BAGYA</name>
<gene>
    <name evidence="3" type="ORF">Baya_16949</name>
</gene>
<evidence type="ECO:0000256" key="2">
    <source>
        <dbReference type="SAM" id="SignalP"/>
    </source>
</evidence>
<keyword evidence="4" id="KW-1185">Reference proteome</keyword>
<dbReference type="AlphaFoldDB" id="A0A556VWZ8"/>
<accession>A0A556VWZ8</accession>
<feature type="chain" id="PRO_5022198694" evidence="2">
    <location>
        <begin position="19"/>
        <end position="123"/>
    </location>
</feature>
<sequence>MKAVTLALMLCCLLMAEAARSRKEWSGGLRRAASGVYQSLSAVFGEDNIKALYKKFEADPEKAVLPLLVIMGVYFLTGPASAYWRRTGVSTLEDKIDNLETQVRLLNIRLSRVIDSLDRVVDQ</sequence>
<dbReference type="PANTHER" id="PTHR31253">
    <property type="entry name" value="BRI3-BINDING PROTEIN"/>
    <property type="match status" value="1"/>
</dbReference>
<dbReference type="EMBL" id="VCAZ01000400">
    <property type="protein sequence ID" value="TUM79445.1"/>
    <property type="molecule type" value="Genomic_DNA"/>
</dbReference>
<evidence type="ECO:0000313" key="4">
    <source>
        <dbReference type="Proteomes" id="UP000319801"/>
    </source>
</evidence>
<dbReference type="Proteomes" id="UP000319801">
    <property type="component" value="Unassembled WGS sequence"/>
</dbReference>
<organism evidence="3 4">
    <name type="scientific">Bagarius yarrelli</name>
    <name type="common">Goonch</name>
    <name type="synonym">Bagrus yarrelli</name>
    <dbReference type="NCBI Taxonomy" id="175774"/>
    <lineage>
        <taxon>Eukaryota</taxon>
        <taxon>Metazoa</taxon>
        <taxon>Chordata</taxon>
        <taxon>Craniata</taxon>
        <taxon>Vertebrata</taxon>
        <taxon>Euteleostomi</taxon>
        <taxon>Actinopterygii</taxon>
        <taxon>Neopterygii</taxon>
        <taxon>Teleostei</taxon>
        <taxon>Ostariophysi</taxon>
        <taxon>Siluriformes</taxon>
        <taxon>Sisoridae</taxon>
        <taxon>Sisorinae</taxon>
        <taxon>Bagarius</taxon>
    </lineage>
</organism>
<feature type="signal peptide" evidence="2">
    <location>
        <begin position="1"/>
        <end position="18"/>
    </location>
</feature>
<dbReference type="GO" id="GO:0005739">
    <property type="term" value="C:mitochondrion"/>
    <property type="evidence" value="ECO:0007669"/>
    <property type="project" value="InterPro"/>
</dbReference>
<keyword evidence="1" id="KW-1133">Transmembrane helix</keyword>
<proteinExistence type="predicted"/>
<evidence type="ECO:0000256" key="1">
    <source>
        <dbReference type="SAM" id="Phobius"/>
    </source>
</evidence>
<protein>
    <submittedName>
        <fullName evidence="3">BRI3-binding protein</fullName>
    </submittedName>
</protein>
<evidence type="ECO:0000313" key="3">
    <source>
        <dbReference type="EMBL" id="TUM79445.1"/>
    </source>
</evidence>
<dbReference type="Pfam" id="PF14965">
    <property type="entry name" value="BRI3BP"/>
    <property type="match status" value="1"/>
</dbReference>
<feature type="transmembrane region" description="Helical" evidence="1">
    <location>
        <begin position="63"/>
        <end position="84"/>
    </location>
</feature>
<keyword evidence="1" id="KW-0812">Transmembrane</keyword>
<dbReference type="InterPro" id="IPR033367">
    <property type="entry name" value="BRI3BP"/>
</dbReference>